<dbReference type="EMBL" id="MG063643">
    <property type="protein sequence ID" value="AUG68921.1"/>
    <property type="molecule type" value="mRNA"/>
</dbReference>
<dbReference type="GO" id="GO:0005524">
    <property type="term" value="F:ATP binding"/>
    <property type="evidence" value="ECO:0007669"/>
    <property type="project" value="UniProtKB-UniRule"/>
</dbReference>
<dbReference type="FunFam" id="1.10.510.10:FF:000074">
    <property type="entry name" value="G protein-coupled receptor kinase"/>
    <property type="match status" value="1"/>
</dbReference>
<evidence type="ECO:0000256" key="13">
    <source>
        <dbReference type="ARBA" id="ARBA00023289"/>
    </source>
</evidence>
<dbReference type="PRINTS" id="PR00717">
    <property type="entry name" value="GPCRKINASE"/>
</dbReference>
<keyword evidence="3" id="KW-0488">Methylation</keyword>
<keyword evidence="23" id="KW-0675">Receptor</keyword>
<feature type="active site" description="Proton acceptor" evidence="18">
    <location>
        <position position="316"/>
    </location>
</feature>
<evidence type="ECO:0000256" key="7">
    <source>
        <dbReference type="ARBA" id="ARBA00022679"/>
    </source>
</evidence>
<evidence type="ECO:0000256" key="14">
    <source>
        <dbReference type="ARBA" id="ARBA00023305"/>
    </source>
</evidence>
<keyword evidence="5" id="KW-0597">Phosphoprotein</keyword>
<dbReference type="InterPro" id="IPR000719">
    <property type="entry name" value="Prot_kinase_dom"/>
</dbReference>
<evidence type="ECO:0000256" key="11">
    <source>
        <dbReference type="ARBA" id="ARBA00023136"/>
    </source>
</evidence>
<evidence type="ECO:0000256" key="8">
    <source>
        <dbReference type="ARBA" id="ARBA00022741"/>
    </source>
</evidence>
<comment type="catalytic activity">
    <reaction evidence="17">
        <text>L-seryl-[rhodopsin] + ATP = O-phospho-L-seryl-[rhodopsin] + ADP + H(+)</text>
        <dbReference type="Rhea" id="RHEA:23356"/>
        <dbReference type="Rhea" id="RHEA-COMP:14594"/>
        <dbReference type="Rhea" id="RHEA-COMP:14595"/>
        <dbReference type="ChEBI" id="CHEBI:15378"/>
        <dbReference type="ChEBI" id="CHEBI:29999"/>
        <dbReference type="ChEBI" id="CHEBI:30616"/>
        <dbReference type="ChEBI" id="CHEBI:83421"/>
        <dbReference type="ChEBI" id="CHEBI:456216"/>
        <dbReference type="EC" id="2.7.11.14"/>
    </reaction>
</comment>
<keyword evidence="11" id="KW-0472">Membrane</keyword>
<evidence type="ECO:0000256" key="17">
    <source>
        <dbReference type="ARBA" id="ARBA00049249"/>
    </source>
</evidence>
<dbReference type="GO" id="GO:0007601">
    <property type="term" value="P:visual perception"/>
    <property type="evidence" value="ECO:0007669"/>
    <property type="project" value="UniProtKB-KW"/>
</dbReference>
<evidence type="ECO:0000256" key="1">
    <source>
        <dbReference type="ARBA" id="ARBA00004635"/>
    </source>
</evidence>
<dbReference type="Gene3D" id="1.10.510.10">
    <property type="entry name" value="Transferase(Phosphotransferase) domain 1"/>
    <property type="match status" value="1"/>
</dbReference>
<evidence type="ECO:0000256" key="12">
    <source>
        <dbReference type="ARBA" id="ARBA00023288"/>
    </source>
</evidence>
<dbReference type="EC" id="2.7.11.-" evidence="20"/>
<evidence type="ECO:0000256" key="2">
    <source>
        <dbReference type="ARBA" id="ARBA00009793"/>
    </source>
</evidence>
<dbReference type="Gene3D" id="3.30.200.20">
    <property type="entry name" value="Phosphorylase Kinase, domain 1"/>
    <property type="match status" value="1"/>
</dbReference>
<keyword evidence="8 19" id="KW-0547">Nucleotide-binding</keyword>
<dbReference type="InterPro" id="IPR036305">
    <property type="entry name" value="RGS_sf"/>
</dbReference>
<evidence type="ECO:0000256" key="9">
    <source>
        <dbReference type="ARBA" id="ARBA00022777"/>
    </source>
</evidence>
<comment type="subcellular location">
    <subcellularLocation>
        <location evidence="1">Membrane</location>
        <topology evidence="1">Lipid-anchor</topology>
    </subcellularLocation>
</comment>
<evidence type="ECO:0000259" key="21">
    <source>
        <dbReference type="PROSITE" id="PS50011"/>
    </source>
</evidence>
<comment type="similarity">
    <text evidence="2 20">Belongs to the protein kinase superfamily. AGC Ser/Thr protein kinase family. GPRK subfamily.</text>
</comment>
<evidence type="ECO:0000313" key="23">
    <source>
        <dbReference type="EMBL" id="AUG68921.1"/>
    </source>
</evidence>
<evidence type="ECO:0000256" key="10">
    <source>
        <dbReference type="ARBA" id="ARBA00022840"/>
    </source>
</evidence>
<keyword evidence="13" id="KW-0636">Prenylation</keyword>
<dbReference type="PANTHER" id="PTHR24355">
    <property type="entry name" value="G PROTEIN-COUPLED RECEPTOR KINASE/RIBOSOMAL PROTEIN S6 KINASE"/>
    <property type="match status" value="1"/>
</dbReference>
<dbReference type="PANTHER" id="PTHR24355:SF12">
    <property type="entry name" value="RHODOPSIN KINASE GRK7"/>
    <property type="match status" value="1"/>
</dbReference>
<evidence type="ECO:0000256" key="6">
    <source>
        <dbReference type="ARBA" id="ARBA00022606"/>
    </source>
</evidence>
<evidence type="ECO:0000256" key="5">
    <source>
        <dbReference type="ARBA" id="ARBA00022553"/>
    </source>
</evidence>
<dbReference type="PROSITE" id="PS00108">
    <property type="entry name" value="PROTEIN_KINASE_ST"/>
    <property type="match status" value="1"/>
</dbReference>
<dbReference type="PROSITE" id="PS50132">
    <property type="entry name" value="RGS"/>
    <property type="match status" value="1"/>
</dbReference>
<dbReference type="SUPFAM" id="SSF48097">
    <property type="entry name" value="Regulator of G-protein signaling, RGS"/>
    <property type="match status" value="1"/>
</dbReference>
<evidence type="ECO:0000256" key="19">
    <source>
        <dbReference type="PROSITE-ProRule" id="PRU10141"/>
    </source>
</evidence>
<evidence type="ECO:0000256" key="18">
    <source>
        <dbReference type="PIRSR" id="PIRSR600239-51"/>
    </source>
</evidence>
<dbReference type="Pfam" id="PF00069">
    <property type="entry name" value="Pkinase"/>
    <property type="match status" value="1"/>
</dbReference>
<reference evidence="23" key="1">
    <citation type="journal article" date="2018" name="Open Biol.">
        <title>Evolution of the shut-off steps of vertebrate phototransduction.</title>
        <authorList>
            <person name="Lamb T.D."/>
            <person name="Patel H.R."/>
            <person name="Chuah A."/>
            <person name="Hunt D.M."/>
        </authorList>
    </citation>
    <scope>NUCLEOTIDE SEQUENCE</scope>
</reference>
<dbReference type="GO" id="GO:0009966">
    <property type="term" value="P:regulation of signal transduction"/>
    <property type="evidence" value="ECO:0007669"/>
    <property type="project" value="TreeGrafter"/>
</dbReference>
<keyword evidence="6" id="KW-0716">Sensory transduction</keyword>
<dbReference type="AlphaFoldDB" id="A0A2H5AC91"/>
<comment type="catalytic activity">
    <reaction evidence="16">
        <text>L-threonyl-[rhodopsin] + ATP = O-phospho-L-threonyl-[rhodopsin] + ADP + H(+)</text>
        <dbReference type="Rhea" id="RHEA:56552"/>
        <dbReference type="Rhea" id="RHEA-COMP:14596"/>
        <dbReference type="Rhea" id="RHEA-COMP:14597"/>
        <dbReference type="ChEBI" id="CHEBI:15378"/>
        <dbReference type="ChEBI" id="CHEBI:30013"/>
        <dbReference type="ChEBI" id="CHEBI:30616"/>
        <dbReference type="ChEBI" id="CHEBI:61977"/>
        <dbReference type="ChEBI" id="CHEBI:456216"/>
        <dbReference type="EC" id="2.7.11.14"/>
    </reaction>
</comment>
<sequence>MCDMGGLDNLIANTAYLEARKSGDGGAKEMARRRKSLALPPPAQCQSLRKSADDPSLDYGAVCELQPIGKHFFRQFLESQPRYAGVTTFADAVTRFELAEDNGSRGGLLGEALVFLLADSDTKLAFVSDALAAKAASSDAGEREAAIPLARQEMRTFLSGAAFREFIDSASYEKFLQWKMLEKKPVTDKTFYEFRMLGKGGFGEVCAVQAKVSGKMYACKKLEKKRLKKKNGEKMALLEKEVLEIVSSPFVVQLAYAYETKTHLCLTMSLMNGGDLKYHIYEIGEPGLETDRVLFYAAQITCGMQHLHALRIVYRDMKPENVLLDDAGHCRLSDLGLAVLLKSDSKKITQRAGTNGYMAPEVINEEGYTYSCDWFSLGCTIYEMTAGRTPFKDYKEKVAKEEVRRRTLEDNVAYFHRNFTNDSKSICDQLLAKKPADRLGCRGDDDNPRKHPYFQSINFYRLEAGLVNPPFVPDPGKVYAKDIGDIMEFSEAKGIEIDGKDQVFYSKFSTGCIPATWQEEMIETGLFEELNDPNRVVEVEKTKTSNGSKSSTCVLL</sequence>
<feature type="binding site" evidence="19">
    <location>
        <position position="220"/>
    </location>
    <ligand>
        <name>ATP</name>
        <dbReference type="ChEBI" id="CHEBI:30616"/>
    </ligand>
</feature>
<organism evidence="23">
    <name type="scientific">Geotria australis</name>
    <dbReference type="NCBI Taxonomy" id="71168"/>
    <lineage>
        <taxon>Eukaryota</taxon>
        <taxon>Metazoa</taxon>
        <taxon>Chordata</taxon>
        <taxon>Craniata</taxon>
        <taxon>Vertebrata</taxon>
        <taxon>Cyclostomata</taxon>
        <taxon>Hyperoartia</taxon>
        <taxon>Petromyzontiformes</taxon>
        <taxon>Geotriidae</taxon>
        <taxon>Geotria</taxon>
    </lineage>
</organism>
<dbReference type="SMART" id="SM00220">
    <property type="entry name" value="S_TKc"/>
    <property type="match status" value="1"/>
</dbReference>
<dbReference type="GO" id="GO:0005737">
    <property type="term" value="C:cytoplasm"/>
    <property type="evidence" value="ECO:0007669"/>
    <property type="project" value="TreeGrafter"/>
</dbReference>
<keyword evidence="7 20" id="KW-0808">Transferase</keyword>
<dbReference type="GO" id="GO:0007165">
    <property type="term" value="P:signal transduction"/>
    <property type="evidence" value="ECO:0007669"/>
    <property type="project" value="InterPro"/>
</dbReference>
<dbReference type="SMART" id="SM00315">
    <property type="entry name" value="RGS"/>
    <property type="match status" value="1"/>
</dbReference>
<dbReference type="InterPro" id="IPR017441">
    <property type="entry name" value="Protein_kinase_ATP_BS"/>
</dbReference>
<dbReference type="GO" id="GO:0050254">
    <property type="term" value="F:rhodopsin kinase activity"/>
    <property type="evidence" value="ECO:0007669"/>
    <property type="project" value="UniProtKB-EC"/>
</dbReference>
<evidence type="ECO:0000256" key="4">
    <source>
        <dbReference type="ARBA" id="ARBA00022527"/>
    </source>
</evidence>
<dbReference type="InterPro" id="IPR011009">
    <property type="entry name" value="Kinase-like_dom_sf"/>
</dbReference>
<accession>A0A2H5AC91</accession>
<dbReference type="InterPro" id="IPR016137">
    <property type="entry name" value="RGS"/>
</dbReference>
<dbReference type="InterPro" id="IPR008271">
    <property type="entry name" value="Ser/Thr_kinase_AS"/>
</dbReference>
<keyword evidence="12" id="KW-0449">Lipoprotein</keyword>
<evidence type="ECO:0000256" key="16">
    <source>
        <dbReference type="ARBA" id="ARBA00048717"/>
    </source>
</evidence>
<proteinExistence type="evidence at transcript level"/>
<evidence type="ECO:0000256" key="15">
    <source>
        <dbReference type="ARBA" id="ARBA00037736"/>
    </source>
</evidence>
<dbReference type="PROSITE" id="PS50011">
    <property type="entry name" value="PROTEIN_KINASE_DOM"/>
    <property type="match status" value="1"/>
</dbReference>
<comment type="function">
    <text evidence="15">Retina-specific kinase involved in the shutoff of the photoresponse and adaptation to changing light conditions via cone opsin phosphorylation, including rhodopsin (RHO).</text>
</comment>
<protein>
    <recommendedName>
        <fullName evidence="20">G protein-coupled receptor kinase</fullName>
        <ecNumber evidence="20">2.7.11.-</ecNumber>
    </recommendedName>
</protein>
<dbReference type="InterPro" id="IPR044926">
    <property type="entry name" value="RGS_subdomain_2"/>
</dbReference>
<keyword evidence="10 19" id="KW-0067">ATP-binding</keyword>
<feature type="domain" description="Protein kinase" evidence="21">
    <location>
        <begin position="191"/>
        <end position="454"/>
    </location>
</feature>
<dbReference type="GO" id="GO:0016020">
    <property type="term" value="C:membrane"/>
    <property type="evidence" value="ECO:0007669"/>
    <property type="project" value="UniProtKB-SubCell"/>
</dbReference>
<dbReference type="PROSITE" id="PS00107">
    <property type="entry name" value="PROTEIN_KINASE_ATP"/>
    <property type="match status" value="1"/>
</dbReference>
<dbReference type="Gene3D" id="1.10.167.10">
    <property type="entry name" value="Regulator of G-protein Signalling 4, domain 2"/>
    <property type="match status" value="1"/>
</dbReference>
<keyword evidence="4 20" id="KW-0723">Serine/threonine-protein kinase</keyword>
<keyword evidence="14" id="KW-0844">Vision</keyword>
<keyword evidence="9 20" id="KW-0418">Kinase</keyword>
<dbReference type="InterPro" id="IPR000239">
    <property type="entry name" value="GPCR_kinase"/>
</dbReference>
<dbReference type="SMART" id="SM00133">
    <property type="entry name" value="S_TK_X"/>
    <property type="match status" value="1"/>
</dbReference>
<dbReference type="InterPro" id="IPR000961">
    <property type="entry name" value="AGC-kinase_C"/>
</dbReference>
<dbReference type="Pfam" id="PF00615">
    <property type="entry name" value="RGS"/>
    <property type="match status" value="1"/>
</dbReference>
<feature type="domain" description="RGS" evidence="22">
    <location>
        <begin position="66"/>
        <end position="176"/>
    </location>
</feature>
<dbReference type="SUPFAM" id="SSF56112">
    <property type="entry name" value="Protein kinase-like (PK-like)"/>
    <property type="match status" value="1"/>
</dbReference>
<evidence type="ECO:0000256" key="3">
    <source>
        <dbReference type="ARBA" id="ARBA00022481"/>
    </source>
</evidence>
<evidence type="ECO:0000256" key="20">
    <source>
        <dbReference type="RuleBase" id="RU000308"/>
    </source>
</evidence>
<evidence type="ECO:0000259" key="22">
    <source>
        <dbReference type="PROSITE" id="PS50132"/>
    </source>
</evidence>
<name>A0A2H5AC91_9VERT</name>